<protein>
    <submittedName>
        <fullName evidence="1">Uncharacterized protein</fullName>
    </submittedName>
</protein>
<dbReference type="GeneID" id="54575493"/>
<dbReference type="AlphaFoldDB" id="A0A6A6IDD2"/>
<organism evidence="1 2">
    <name type="scientific">Trematosphaeria pertusa</name>
    <dbReference type="NCBI Taxonomy" id="390896"/>
    <lineage>
        <taxon>Eukaryota</taxon>
        <taxon>Fungi</taxon>
        <taxon>Dikarya</taxon>
        <taxon>Ascomycota</taxon>
        <taxon>Pezizomycotina</taxon>
        <taxon>Dothideomycetes</taxon>
        <taxon>Pleosporomycetidae</taxon>
        <taxon>Pleosporales</taxon>
        <taxon>Massarineae</taxon>
        <taxon>Trematosphaeriaceae</taxon>
        <taxon>Trematosphaeria</taxon>
    </lineage>
</organism>
<gene>
    <name evidence="1" type="ORF">BU26DRAFT_329395</name>
</gene>
<dbReference type="Proteomes" id="UP000800094">
    <property type="component" value="Unassembled WGS sequence"/>
</dbReference>
<proteinExistence type="predicted"/>
<dbReference type="EMBL" id="ML987196">
    <property type="protein sequence ID" value="KAF2248217.1"/>
    <property type="molecule type" value="Genomic_DNA"/>
</dbReference>
<dbReference type="RefSeq" id="XP_033683221.1">
    <property type="nucleotide sequence ID" value="XM_033822163.1"/>
</dbReference>
<sequence>MVRRLDGVSAQRLESLGSLRSFLHGHSTDLFFEVIDGIARAIHTTGTVFMNWEIENMKSCDGVWCMNEIDCTAALVAVDRNVFPQKATGRDMVTVIGGDGGGVVKSWILAGATRVGTFGIEGLRSIAPTCTPTPMASNYTCRACSRVLSRWSPSHLQVNTLSPP</sequence>
<evidence type="ECO:0000313" key="1">
    <source>
        <dbReference type="EMBL" id="KAF2248217.1"/>
    </source>
</evidence>
<keyword evidence="2" id="KW-1185">Reference proteome</keyword>
<reference evidence="1" key="1">
    <citation type="journal article" date="2020" name="Stud. Mycol.">
        <title>101 Dothideomycetes genomes: a test case for predicting lifestyles and emergence of pathogens.</title>
        <authorList>
            <person name="Haridas S."/>
            <person name="Albert R."/>
            <person name="Binder M."/>
            <person name="Bloem J."/>
            <person name="Labutti K."/>
            <person name="Salamov A."/>
            <person name="Andreopoulos B."/>
            <person name="Baker S."/>
            <person name="Barry K."/>
            <person name="Bills G."/>
            <person name="Bluhm B."/>
            <person name="Cannon C."/>
            <person name="Castanera R."/>
            <person name="Culley D."/>
            <person name="Daum C."/>
            <person name="Ezra D."/>
            <person name="Gonzalez J."/>
            <person name="Henrissat B."/>
            <person name="Kuo A."/>
            <person name="Liang C."/>
            <person name="Lipzen A."/>
            <person name="Lutzoni F."/>
            <person name="Magnuson J."/>
            <person name="Mondo S."/>
            <person name="Nolan M."/>
            <person name="Ohm R."/>
            <person name="Pangilinan J."/>
            <person name="Park H.-J."/>
            <person name="Ramirez L."/>
            <person name="Alfaro M."/>
            <person name="Sun H."/>
            <person name="Tritt A."/>
            <person name="Yoshinaga Y."/>
            <person name="Zwiers L.-H."/>
            <person name="Turgeon B."/>
            <person name="Goodwin S."/>
            <person name="Spatafora J."/>
            <person name="Crous P."/>
            <person name="Grigoriev I."/>
        </authorList>
    </citation>
    <scope>NUCLEOTIDE SEQUENCE</scope>
    <source>
        <strain evidence="1">CBS 122368</strain>
    </source>
</reference>
<evidence type="ECO:0000313" key="2">
    <source>
        <dbReference type="Proteomes" id="UP000800094"/>
    </source>
</evidence>
<name>A0A6A6IDD2_9PLEO</name>
<accession>A0A6A6IDD2</accession>